<dbReference type="SUPFAM" id="SSF52151">
    <property type="entry name" value="FabD/lysophospholipase-like"/>
    <property type="match status" value="1"/>
</dbReference>
<accession>A0A917C487</accession>
<dbReference type="Pfam" id="PF22621">
    <property type="entry name" value="CurL-like_PKS_C"/>
    <property type="match status" value="1"/>
</dbReference>
<evidence type="ECO:0000256" key="2">
    <source>
        <dbReference type="ARBA" id="ARBA00022553"/>
    </source>
</evidence>
<protein>
    <recommendedName>
        <fullName evidence="8">Carrier domain-containing protein</fullName>
    </recommendedName>
</protein>
<dbReference type="InterPro" id="IPR020841">
    <property type="entry name" value="PKS_Beta-ketoAc_synthase_dom"/>
</dbReference>
<dbReference type="InterPro" id="IPR009081">
    <property type="entry name" value="PP-bd_ACP"/>
</dbReference>
<dbReference type="InterPro" id="IPR036736">
    <property type="entry name" value="ACP-like_sf"/>
</dbReference>
<dbReference type="Gene3D" id="1.10.1200.10">
    <property type="entry name" value="ACP-like"/>
    <property type="match status" value="1"/>
</dbReference>
<dbReference type="PANTHER" id="PTHR43775">
    <property type="entry name" value="FATTY ACID SYNTHASE"/>
    <property type="match status" value="1"/>
</dbReference>
<dbReference type="InterPro" id="IPR001227">
    <property type="entry name" value="Ac_transferase_dom_sf"/>
</dbReference>
<gene>
    <name evidence="6" type="ORF">GCM10010912_12970</name>
</gene>
<dbReference type="GO" id="GO:0004315">
    <property type="term" value="F:3-oxoacyl-[acyl-carrier-protein] synthase activity"/>
    <property type="evidence" value="ECO:0007669"/>
    <property type="project" value="InterPro"/>
</dbReference>
<organism evidence="6 7">
    <name type="scientific">Paenibacillus albidus</name>
    <dbReference type="NCBI Taxonomy" id="2041023"/>
    <lineage>
        <taxon>Bacteria</taxon>
        <taxon>Bacillati</taxon>
        <taxon>Bacillota</taxon>
        <taxon>Bacilli</taxon>
        <taxon>Bacillales</taxon>
        <taxon>Paenibacillaceae</taxon>
        <taxon>Paenibacillus</taxon>
    </lineage>
</organism>
<feature type="domain" description="Ketosynthase family 3 (KS3)" evidence="5">
    <location>
        <begin position="11"/>
        <end position="434"/>
    </location>
</feature>
<dbReference type="Gene3D" id="3.30.70.3290">
    <property type="match status" value="1"/>
</dbReference>
<dbReference type="Gene3D" id="3.40.366.10">
    <property type="entry name" value="Malonyl-Coenzyme A Acyl Carrier Protein, domain 2"/>
    <property type="match status" value="1"/>
</dbReference>
<dbReference type="GO" id="GO:0004312">
    <property type="term" value="F:fatty acid synthase activity"/>
    <property type="evidence" value="ECO:0007669"/>
    <property type="project" value="TreeGrafter"/>
</dbReference>
<name>A0A917C487_9BACL</name>
<comment type="caution">
    <text evidence="6">The sequence shown here is derived from an EMBL/GenBank/DDBJ whole genome shotgun (WGS) entry which is preliminary data.</text>
</comment>
<evidence type="ECO:0000313" key="7">
    <source>
        <dbReference type="Proteomes" id="UP000637643"/>
    </source>
</evidence>
<keyword evidence="1" id="KW-0596">Phosphopantetheine</keyword>
<reference evidence="6" key="2">
    <citation type="submission" date="2020-09" db="EMBL/GenBank/DDBJ databases">
        <authorList>
            <person name="Sun Q."/>
            <person name="Zhou Y."/>
        </authorList>
    </citation>
    <scope>NUCLEOTIDE SEQUENCE</scope>
    <source>
        <strain evidence="6">CGMCC 1.16134</strain>
    </source>
</reference>
<proteinExistence type="predicted"/>
<evidence type="ECO:0008006" key="8">
    <source>
        <dbReference type="Google" id="ProtNLM"/>
    </source>
</evidence>
<dbReference type="PROSITE" id="PS50075">
    <property type="entry name" value="CARRIER"/>
    <property type="match status" value="1"/>
</dbReference>
<dbReference type="Gene3D" id="3.40.47.10">
    <property type="match status" value="1"/>
</dbReference>
<keyword evidence="3" id="KW-0808">Transferase</keyword>
<evidence type="ECO:0000259" key="4">
    <source>
        <dbReference type="PROSITE" id="PS50075"/>
    </source>
</evidence>
<dbReference type="InterPro" id="IPR018201">
    <property type="entry name" value="Ketoacyl_synth_AS"/>
</dbReference>
<keyword evidence="2" id="KW-0597">Phosphoprotein</keyword>
<dbReference type="InterPro" id="IPR016035">
    <property type="entry name" value="Acyl_Trfase/lysoPLipase"/>
</dbReference>
<dbReference type="InterPro" id="IPR014030">
    <property type="entry name" value="Ketoacyl_synth_N"/>
</dbReference>
<dbReference type="SUPFAM" id="SSF47336">
    <property type="entry name" value="ACP-like"/>
    <property type="match status" value="1"/>
</dbReference>
<feature type="domain" description="Carrier" evidence="4">
    <location>
        <begin position="808"/>
        <end position="883"/>
    </location>
</feature>
<dbReference type="RefSeq" id="WP_189023068.1">
    <property type="nucleotide sequence ID" value="NZ_BMKR01000004.1"/>
</dbReference>
<dbReference type="SMART" id="SM00825">
    <property type="entry name" value="PKS_KS"/>
    <property type="match status" value="1"/>
</dbReference>
<dbReference type="PANTHER" id="PTHR43775:SF51">
    <property type="entry name" value="INACTIVE PHENOLPHTHIOCEROL SYNTHESIS POLYKETIDE SYNTHASE TYPE I PKS1-RELATED"/>
    <property type="match status" value="1"/>
</dbReference>
<dbReference type="Pfam" id="PF00550">
    <property type="entry name" value="PP-binding"/>
    <property type="match status" value="1"/>
</dbReference>
<dbReference type="InterPro" id="IPR016039">
    <property type="entry name" value="Thiolase-like"/>
</dbReference>
<dbReference type="AlphaFoldDB" id="A0A917C487"/>
<evidence type="ECO:0000259" key="5">
    <source>
        <dbReference type="PROSITE" id="PS52004"/>
    </source>
</evidence>
<dbReference type="InterPro" id="IPR014031">
    <property type="entry name" value="Ketoacyl_synth_C"/>
</dbReference>
<evidence type="ECO:0000256" key="1">
    <source>
        <dbReference type="ARBA" id="ARBA00022450"/>
    </source>
</evidence>
<keyword evidence="7" id="KW-1185">Reference proteome</keyword>
<dbReference type="GO" id="GO:0006633">
    <property type="term" value="P:fatty acid biosynthetic process"/>
    <property type="evidence" value="ECO:0007669"/>
    <property type="project" value="InterPro"/>
</dbReference>
<reference evidence="6" key="1">
    <citation type="journal article" date="2014" name="Int. J. Syst. Evol. Microbiol.">
        <title>Complete genome sequence of Corynebacterium casei LMG S-19264T (=DSM 44701T), isolated from a smear-ripened cheese.</title>
        <authorList>
            <consortium name="US DOE Joint Genome Institute (JGI-PGF)"/>
            <person name="Walter F."/>
            <person name="Albersmeier A."/>
            <person name="Kalinowski J."/>
            <person name="Ruckert C."/>
        </authorList>
    </citation>
    <scope>NUCLEOTIDE SEQUENCE</scope>
    <source>
        <strain evidence="6">CGMCC 1.16134</strain>
    </source>
</reference>
<dbReference type="InterPro" id="IPR050091">
    <property type="entry name" value="PKS_NRPS_Biosynth_Enz"/>
</dbReference>
<evidence type="ECO:0000313" key="6">
    <source>
        <dbReference type="EMBL" id="GGF69281.1"/>
    </source>
</evidence>
<dbReference type="PROSITE" id="PS00606">
    <property type="entry name" value="KS3_1"/>
    <property type="match status" value="1"/>
</dbReference>
<dbReference type="Pfam" id="PF00109">
    <property type="entry name" value="ketoacyl-synt"/>
    <property type="match status" value="1"/>
</dbReference>
<dbReference type="Proteomes" id="UP000637643">
    <property type="component" value="Unassembled WGS sequence"/>
</dbReference>
<dbReference type="PROSITE" id="PS52004">
    <property type="entry name" value="KS3_2"/>
    <property type="match status" value="1"/>
</dbReference>
<dbReference type="EMBL" id="BMKR01000004">
    <property type="protein sequence ID" value="GGF69281.1"/>
    <property type="molecule type" value="Genomic_DNA"/>
</dbReference>
<dbReference type="CDD" id="cd00833">
    <property type="entry name" value="PKS"/>
    <property type="match status" value="1"/>
</dbReference>
<dbReference type="Gene3D" id="1.10.1240.100">
    <property type="match status" value="1"/>
</dbReference>
<dbReference type="SUPFAM" id="SSF53901">
    <property type="entry name" value="Thiolase-like"/>
    <property type="match status" value="1"/>
</dbReference>
<evidence type="ECO:0000256" key="3">
    <source>
        <dbReference type="ARBA" id="ARBA00022679"/>
    </source>
</evidence>
<dbReference type="Pfam" id="PF02801">
    <property type="entry name" value="Ketoacyl-synt_C"/>
    <property type="match status" value="1"/>
</dbReference>
<sequence>MSLENEYEDHKADIAIIGLSIRLPGIDTVSRFWEAVLSGEEVVANVSPQDAAEGGAAEKPNFIHANTNIRNIENFDAAFFNFNIREASLMDPQHRLLLETAWEALESAGYDPGRYDGLIGMYAGVYANYYQMFNLLPLIYGNGTASELQMQIASEKDHAATMAAYKLGLTGPVLNVQSACSSSLAAVHLACESLLTYSSDMMVCGGATLGIPQSHGYYYQDNGLLSADGHLRAFDAQATGTLYSDGAGCVVLKRFSDALEDGDTIHAVIKGSAVNNDGALKAGYTAPAVQGQIQVIERAQMIAGVNAEDISYIEAHGTGTPLGDAIELEALHEVFARHTGRSAFCALGSVKANVGHTGPAAGIVGLIKTVMALRERTLPPAIHADSPHDRLMTGHSPFYLNPVPLEWSSPNQRRLAGVSSFGLGGTNVHVILQEAPVLRESPSLRRSNLFVLSAKSKEGLKRQKESLQQFLSSASEELLADAAYTLQTGRKLFEHRAVWLYGSGDEPEWMERENDTKGNQGLTSLPLFYFPHPVNFDAAEPGDWITEEPVFYRSYVQSMELAGQMFGRGDPAFPDRATYPIAVQISLFKLWDSWGIQPSGCQGSGSGLFAAACACGLLTLEDALYLGSSYLSALTTSGQERSVYVRNYRQRAVSLKTGPMKIPLTAPLGKKPMNQTEWSDSHLWTTYLMDALEEGASLQGVVNNVKDRLVLEMRLDEDLVRPAEGQGATVWRNVYRLLGKVWLEGCPVNWKGYYQGERRRRVELPAYPFERTRCWVEREASALDSGEPLTPAPEPVSLRPEQLIGYTAPRTKVEQDLVEAWELYLGVAPIGINDNYYELGGNSLLAASLHAHICERFCVTLGLEVFLEQQTIARLAKSIESWKFDPTSTKGGH</sequence>